<keyword evidence="3" id="KW-1185">Reference proteome</keyword>
<dbReference type="Pfam" id="PF06985">
    <property type="entry name" value="HET"/>
    <property type="match status" value="1"/>
</dbReference>
<dbReference type="InterPro" id="IPR010730">
    <property type="entry name" value="HET"/>
</dbReference>
<evidence type="ECO:0000313" key="2">
    <source>
        <dbReference type="EMBL" id="KAJ3577234.1"/>
    </source>
</evidence>
<name>A0A9W8NIG5_9PEZI</name>
<evidence type="ECO:0000259" key="1">
    <source>
        <dbReference type="Pfam" id="PF06985"/>
    </source>
</evidence>
<gene>
    <name evidence="2" type="ORF">NPX13_g3331</name>
</gene>
<feature type="domain" description="Heterokaryon incompatibility" evidence="1">
    <location>
        <begin position="252"/>
        <end position="331"/>
    </location>
</feature>
<organism evidence="2 3">
    <name type="scientific">Xylaria arbuscula</name>
    <dbReference type="NCBI Taxonomy" id="114810"/>
    <lineage>
        <taxon>Eukaryota</taxon>
        <taxon>Fungi</taxon>
        <taxon>Dikarya</taxon>
        <taxon>Ascomycota</taxon>
        <taxon>Pezizomycotina</taxon>
        <taxon>Sordariomycetes</taxon>
        <taxon>Xylariomycetidae</taxon>
        <taxon>Xylariales</taxon>
        <taxon>Xylariaceae</taxon>
        <taxon>Xylaria</taxon>
    </lineage>
</organism>
<dbReference type="VEuPathDB" id="FungiDB:F4678DRAFT_443413"/>
<dbReference type="PANTHER" id="PTHR24148:SF64">
    <property type="entry name" value="HETEROKARYON INCOMPATIBILITY DOMAIN-CONTAINING PROTEIN"/>
    <property type="match status" value="1"/>
</dbReference>
<comment type="caution">
    <text evidence="2">The sequence shown here is derived from an EMBL/GenBank/DDBJ whole genome shotgun (WGS) entry which is preliminary data.</text>
</comment>
<dbReference type="EMBL" id="JANPWZ010000407">
    <property type="protein sequence ID" value="KAJ3577234.1"/>
    <property type="molecule type" value="Genomic_DNA"/>
</dbReference>
<reference evidence="2" key="1">
    <citation type="submission" date="2022-07" db="EMBL/GenBank/DDBJ databases">
        <title>Genome Sequence of Xylaria arbuscula.</title>
        <authorList>
            <person name="Buettner E."/>
        </authorList>
    </citation>
    <scope>NUCLEOTIDE SEQUENCE</scope>
    <source>
        <strain evidence="2">VT107</strain>
    </source>
</reference>
<dbReference type="AlphaFoldDB" id="A0A9W8NIG5"/>
<dbReference type="Proteomes" id="UP001148614">
    <property type="component" value="Unassembled WGS sequence"/>
</dbReference>
<dbReference type="InterPro" id="IPR052895">
    <property type="entry name" value="HetReg/Transcr_Mod"/>
</dbReference>
<evidence type="ECO:0000313" key="3">
    <source>
        <dbReference type="Proteomes" id="UP001148614"/>
    </source>
</evidence>
<dbReference type="PANTHER" id="PTHR24148">
    <property type="entry name" value="ANKYRIN REPEAT DOMAIN-CONTAINING PROTEIN 39 HOMOLOG-RELATED"/>
    <property type="match status" value="1"/>
</dbReference>
<proteinExistence type="predicted"/>
<accession>A0A9W8NIG5</accession>
<sequence>MDSSPESTNETAASGNLPATSRDSIYTAGLPFLLEKRAKFVKSLNHYTAFCSDIHRILDNLCERDNGFLFIKAAVNEFLHGHLGVNDRLGPELKTIDAAIALATTGNDKIGLQFILEFVNLRRLDREDKYHLVLAHYEITNVLIYEILSIFDVDLSVEQIRRLELYSISSYLELLHELHEKSKAWEPRSIHHTLPESDIQNPASKTIKEFKYHINLDQNADQVRVIELLPGSQDDPIKCELKSSNIHDIRTALSYVWGTETSSKDILVDQQSFSVTKNLYEILNTLRLPTVSRTIWVDAICINQSNVDERTHQVRLMGDIYSKANPVCEWNMKQYVLYLMLLCCTSEILSHEWWTRVWTLQEGALPSRSPMFFFRDHEFSFDDISAAIQVLTKISNASQETQMRMYYARLTLNSNTKGNRKGNKKVGLISNNSEGLKPYYSEHYHIAFKRATAQCNNMHQSLFLANKFPLLLESQTVDKDKPPSTSWVLDFRFCDTLYFTNRDATTVTTKVTLNGFICERADTRLKFLEEYRDKNPMYTTPKLYFAPGFQLIAFTRLGQSQGYRMTMMKDPLEPMSDSSNDSFGFDDWGSTLNFFLLQHEYSVPDETFGQNGNFLDENFDKFLNTRYEELEGKTYFITAKGLLGIATAPVQKGDSLNLLHDAGVYFILRDVQDQGDAKGEQKHRIIARAVIHDEDINYPEWIKSFPRLSFQII</sequence>
<protein>
    <recommendedName>
        <fullName evidence="1">Heterokaryon incompatibility domain-containing protein</fullName>
    </recommendedName>
</protein>